<sequence length="297" mass="33473">MAVSTKTPGKKAVARIWHTPTSKAALYWLLFVAGYTALFYILYLLLLHEKARFFKGPFFDVVFRCGVMSYLMILGVAAYSLRARFFHGLPWKAQNWVWAHMWVGIASIMLALLHADFRYILHFECSGVNCLTDKYLALPSLYGLIFLVFSGIVGRLLDSWQTKMIAQDASTNGVGIAKAIPARLSELEYIIERLNAGKSDAFKQYCERALACVGLLPTDLPALLAQEQADFQRAHAALAEHARLAASLQVQTRARLIFKTWRRIHMVLVPLILLVISYHAVAELIRVLLGLIHTRPL</sequence>
<keyword evidence="1" id="KW-1133">Transmembrane helix</keyword>
<keyword evidence="1" id="KW-0812">Transmembrane</keyword>
<gene>
    <name evidence="2" type="ORF">KSB_86980</name>
</gene>
<evidence type="ECO:0000256" key="1">
    <source>
        <dbReference type="SAM" id="Phobius"/>
    </source>
</evidence>
<feature type="transmembrane region" description="Helical" evidence="1">
    <location>
        <begin position="61"/>
        <end position="81"/>
    </location>
</feature>
<dbReference type="Proteomes" id="UP000654345">
    <property type="component" value="Unassembled WGS sequence"/>
</dbReference>
<feature type="transmembrane region" description="Helical" evidence="1">
    <location>
        <begin position="267"/>
        <end position="292"/>
    </location>
</feature>
<comment type="caution">
    <text evidence="2">The sequence shown here is derived from an EMBL/GenBank/DDBJ whole genome shotgun (WGS) entry which is preliminary data.</text>
</comment>
<dbReference type="EMBL" id="BNJG01000004">
    <property type="protein sequence ID" value="GHO60223.1"/>
    <property type="molecule type" value="Genomic_DNA"/>
</dbReference>
<accession>A0ABQ3V5L0</accession>
<keyword evidence="3" id="KW-1185">Reference proteome</keyword>
<proteinExistence type="predicted"/>
<reference evidence="2 3" key="1">
    <citation type="journal article" date="2021" name="Int. J. Syst. Evol. Microbiol.">
        <title>Reticulibacter mediterranei gen. nov., sp. nov., within the new family Reticulibacteraceae fam. nov., and Ktedonospora formicarum gen. nov., sp. nov., Ktedonobacter robiniae sp. nov., Dictyobacter formicarum sp. nov. and Dictyobacter arantiisoli sp. nov., belonging to the class Ktedonobacteria.</title>
        <authorList>
            <person name="Yabe S."/>
            <person name="Zheng Y."/>
            <person name="Wang C.M."/>
            <person name="Sakai Y."/>
            <person name="Abe K."/>
            <person name="Yokota A."/>
            <person name="Donadio S."/>
            <person name="Cavaletti L."/>
            <person name="Monciardini P."/>
        </authorList>
    </citation>
    <scope>NUCLEOTIDE SEQUENCE [LARGE SCALE GENOMIC DNA]</scope>
    <source>
        <strain evidence="2 3">SOSP1-30</strain>
    </source>
</reference>
<feature type="transmembrane region" description="Helical" evidence="1">
    <location>
        <begin position="135"/>
        <end position="157"/>
    </location>
</feature>
<keyword evidence="1" id="KW-0472">Membrane</keyword>
<protein>
    <submittedName>
        <fullName evidence="2">Uncharacterized protein</fullName>
    </submittedName>
</protein>
<feature type="transmembrane region" description="Helical" evidence="1">
    <location>
        <begin position="93"/>
        <end position="115"/>
    </location>
</feature>
<dbReference type="RefSeq" id="WP_201376384.1">
    <property type="nucleotide sequence ID" value="NZ_BNJG01000004.1"/>
</dbReference>
<evidence type="ECO:0000313" key="2">
    <source>
        <dbReference type="EMBL" id="GHO60223.1"/>
    </source>
</evidence>
<name>A0ABQ3V5L0_9CHLR</name>
<evidence type="ECO:0000313" key="3">
    <source>
        <dbReference type="Proteomes" id="UP000654345"/>
    </source>
</evidence>
<feature type="transmembrane region" description="Helical" evidence="1">
    <location>
        <begin position="25"/>
        <end position="46"/>
    </location>
</feature>
<organism evidence="2 3">
    <name type="scientific">Ktedonobacter robiniae</name>
    <dbReference type="NCBI Taxonomy" id="2778365"/>
    <lineage>
        <taxon>Bacteria</taxon>
        <taxon>Bacillati</taxon>
        <taxon>Chloroflexota</taxon>
        <taxon>Ktedonobacteria</taxon>
        <taxon>Ktedonobacterales</taxon>
        <taxon>Ktedonobacteraceae</taxon>
        <taxon>Ktedonobacter</taxon>
    </lineage>
</organism>